<accession>A0AAV2GGV2</accession>
<dbReference type="Proteomes" id="UP001497516">
    <property type="component" value="Chromosome 9"/>
</dbReference>
<reference evidence="2 3" key="1">
    <citation type="submission" date="2024-04" db="EMBL/GenBank/DDBJ databases">
        <authorList>
            <person name="Fracassetti M."/>
        </authorList>
    </citation>
    <scope>NUCLEOTIDE SEQUENCE [LARGE SCALE GENOMIC DNA]</scope>
</reference>
<dbReference type="AlphaFoldDB" id="A0AAV2GGV2"/>
<name>A0AAV2GGV2_9ROSI</name>
<proteinExistence type="predicted"/>
<dbReference type="EMBL" id="OZ034822">
    <property type="protein sequence ID" value="CAL1409961.1"/>
    <property type="molecule type" value="Genomic_DNA"/>
</dbReference>
<keyword evidence="3" id="KW-1185">Reference proteome</keyword>
<evidence type="ECO:0000256" key="1">
    <source>
        <dbReference type="SAM" id="SignalP"/>
    </source>
</evidence>
<evidence type="ECO:0000313" key="3">
    <source>
        <dbReference type="Proteomes" id="UP001497516"/>
    </source>
</evidence>
<feature type="chain" id="PRO_5043651564" evidence="1">
    <location>
        <begin position="20"/>
        <end position="80"/>
    </location>
</feature>
<protein>
    <submittedName>
        <fullName evidence="2">Uncharacterized protein</fullName>
    </submittedName>
</protein>
<gene>
    <name evidence="2" type="ORF">LTRI10_LOCUS49417</name>
</gene>
<keyword evidence="1" id="KW-0732">Signal</keyword>
<sequence>MKNSTIFLLFLVTLLVIIGNEVAIATRVGGAGDGGKKCKVGTFETPQCVPQTCFFQCDLKYGNPVVGQCENGACICYGPC</sequence>
<evidence type="ECO:0000313" key="2">
    <source>
        <dbReference type="EMBL" id="CAL1409961.1"/>
    </source>
</evidence>
<feature type="signal peptide" evidence="1">
    <location>
        <begin position="1"/>
        <end position="19"/>
    </location>
</feature>
<organism evidence="2 3">
    <name type="scientific">Linum trigynum</name>
    <dbReference type="NCBI Taxonomy" id="586398"/>
    <lineage>
        <taxon>Eukaryota</taxon>
        <taxon>Viridiplantae</taxon>
        <taxon>Streptophyta</taxon>
        <taxon>Embryophyta</taxon>
        <taxon>Tracheophyta</taxon>
        <taxon>Spermatophyta</taxon>
        <taxon>Magnoliopsida</taxon>
        <taxon>eudicotyledons</taxon>
        <taxon>Gunneridae</taxon>
        <taxon>Pentapetalae</taxon>
        <taxon>rosids</taxon>
        <taxon>fabids</taxon>
        <taxon>Malpighiales</taxon>
        <taxon>Linaceae</taxon>
        <taxon>Linum</taxon>
    </lineage>
</organism>